<proteinExistence type="predicted"/>
<organism evidence="1 2">
    <name type="scientific">Acinetobacter silvestris</name>
    <dbReference type="NCBI Taxonomy" id="1977882"/>
    <lineage>
        <taxon>Bacteria</taxon>
        <taxon>Pseudomonadati</taxon>
        <taxon>Pseudomonadota</taxon>
        <taxon>Gammaproteobacteria</taxon>
        <taxon>Moraxellales</taxon>
        <taxon>Moraxellaceae</taxon>
        <taxon>Acinetobacter</taxon>
    </lineage>
</organism>
<evidence type="ECO:0000313" key="1">
    <source>
        <dbReference type="EMBL" id="OTG65409.1"/>
    </source>
</evidence>
<dbReference type="OrthoDB" id="6698785at2"/>
<accession>A0A1Y3CE86</accession>
<sequence>MNNIKQKYEQLTEAQKEIFRGYGLRQIKHFVELSLPKIESCLPEHSIVLGLNLDGRVQAVNQLTQQIYLWISDQQWQEGGVQLSQIDLKEDFIQIWKTFDLENQDLIELSHIHRDFLGV</sequence>
<gene>
    <name evidence="1" type="ORF">B9T28_08020</name>
</gene>
<dbReference type="RefSeq" id="WP_086203471.1">
    <property type="nucleotide sequence ID" value="NZ_NEGB01000004.1"/>
</dbReference>
<keyword evidence="2" id="KW-1185">Reference proteome</keyword>
<reference evidence="1 2" key="1">
    <citation type="submission" date="2017-04" db="EMBL/GenBank/DDBJ databases">
        <title>High diversity of culturable Acinetobacter species in natural soil and water ecosystems.</title>
        <authorList>
            <person name="Nemec A."/>
            <person name="Radolfova-Krizova L."/>
        </authorList>
    </citation>
    <scope>NUCLEOTIDE SEQUENCE [LARGE SCALE GENOMIC DNA]</scope>
    <source>
        <strain evidence="1 2">ANC 4999</strain>
    </source>
</reference>
<protein>
    <submittedName>
        <fullName evidence="1">Uncharacterized protein</fullName>
    </submittedName>
</protein>
<dbReference type="Proteomes" id="UP000242765">
    <property type="component" value="Unassembled WGS sequence"/>
</dbReference>
<evidence type="ECO:0000313" key="2">
    <source>
        <dbReference type="Proteomes" id="UP000242765"/>
    </source>
</evidence>
<name>A0A1Y3CE86_9GAMM</name>
<comment type="caution">
    <text evidence="1">The sequence shown here is derived from an EMBL/GenBank/DDBJ whole genome shotgun (WGS) entry which is preliminary data.</text>
</comment>
<dbReference type="AlphaFoldDB" id="A0A1Y3CE86"/>
<dbReference type="EMBL" id="NEGB01000004">
    <property type="protein sequence ID" value="OTG65409.1"/>
    <property type="molecule type" value="Genomic_DNA"/>
</dbReference>